<evidence type="ECO:0008006" key="2">
    <source>
        <dbReference type="Google" id="ProtNLM"/>
    </source>
</evidence>
<dbReference type="AlphaFoldDB" id="X0UVR2"/>
<protein>
    <recommendedName>
        <fullName evidence="2">C2H2-type domain-containing protein</fullName>
    </recommendedName>
</protein>
<proteinExistence type="predicted"/>
<reference evidence="1" key="1">
    <citation type="journal article" date="2014" name="Front. Microbiol.">
        <title>High frequency of phylogenetically diverse reductive dehalogenase-homologous genes in deep subseafloor sedimentary metagenomes.</title>
        <authorList>
            <person name="Kawai M."/>
            <person name="Futagami T."/>
            <person name="Toyoda A."/>
            <person name="Takaki Y."/>
            <person name="Nishi S."/>
            <person name="Hori S."/>
            <person name="Arai W."/>
            <person name="Tsubouchi T."/>
            <person name="Morono Y."/>
            <person name="Uchiyama I."/>
            <person name="Ito T."/>
            <person name="Fujiyama A."/>
            <person name="Inagaki F."/>
            <person name="Takami H."/>
        </authorList>
    </citation>
    <scope>NUCLEOTIDE SEQUENCE</scope>
    <source>
        <strain evidence="1">Expedition CK06-06</strain>
    </source>
</reference>
<gene>
    <name evidence="1" type="ORF">S01H1_39053</name>
</gene>
<dbReference type="EMBL" id="BARS01024611">
    <property type="protein sequence ID" value="GAG09929.1"/>
    <property type="molecule type" value="Genomic_DNA"/>
</dbReference>
<name>X0UVR2_9ZZZZ</name>
<sequence length="72" mass="7794">MSMKALDPNNLGMDEDWEGNNAAFRCPHCGKVFIVSGTRVHGGVRKCPNCEKSTGHCDIKGRKSGGTASLEW</sequence>
<comment type="caution">
    <text evidence="1">The sequence shown here is derived from an EMBL/GenBank/DDBJ whole genome shotgun (WGS) entry which is preliminary data.</text>
</comment>
<evidence type="ECO:0000313" key="1">
    <source>
        <dbReference type="EMBL" id="GAG09929.1"/>
    </source>
</evidence>
<organism evidence="1">
    <name type="scientific">marine sediment metagenome</name>
    <dbReference type="NCBI Taxonomy" id="412755"/>
    <lineage>
        <taxon>unclassified sequences</taxon>
        <taxon>metagenomes</taxon>
        <taxon>ecological metagenomes</taxon>
    </lineage>
</organism>
<accession>X0UVR2</accession>